<dbReference type="GO" id="GO:0000976">
    <property type="term" value="F:transcription cis-regulatory region binding"/>
    <property type="evidence" value="ECO:0007669"/>
    <property type="project" value="TreeGrafter"/>
</dbReference>
<dbReference type="eggNOG" id="COG1309">
    <property type="taxonomic scope" value="Bacteria"/>
</dbReference>
<evidence type="ECO:0000259" key="5">
    <source>
        <dbReference type="PROSITE" id="PS50977"/>
    </source>
</evidence>
<dbReference type="RefSeq" id="WP_038508441.1">
    <property type="nucleotide sequence ID" value="NZ_CP008953.1"/>
</dbReference>
<dbReference type="Pfam" id="PF00440">
    <property type="entry name" value="TetR_N"/>
    <property type="match status" value="1"/>
</dbReference>
<evidence type="ECO:0000256" key="3">
    <source>
        <dbReference type="ARBA" id="ARBA00023163"/>
    </source>
</evidence>
<dbReference type="InterPro" id="IPR001647">
    <property type="entry name" value="HTH_TetR"/>
</dbReference>
<dbReference type="PANTHER" id="PTHR30055:SF148">
    <property type="entry name" value="TETR-FAMILY TRANSCRIPTIONAL REGULATOR"/>
    <property type="match status" value="1"/>
</dbReference>
<proteinExistence type="predicted"/>
<dbReference type="InterPro" id="IPR050109">
    <property type="entry name" value="HTH-type_TetR-like_transc_reg"/>
</dbReference>
<dbReference type="PROSITE" id="PS01081">
    <property type="entry name" value="HTH_TETR_1"/>
    <property type="match status" value="1"/>
</dbReference>
<dbReference type="EMBL" id="CP008953">
    <property type="protein sequence ID" value="AIG73857.1"/>
    <property type="molecule type" value="Genomic_DNA"/>
</dbReference>
<reference evidence="6 7" key="1">
    <citation type="journal article" date="2014" name="J. Biotechnol.">
        <title>Complete genome sequence of the actinobacterium Amycolatopsis japonica MG417-CF17(T) (=DSM 44213T) producing (S,S)-N,N'-ethylenediaminedisuccinic acid.</title>
        <authorList>
            <person name="Stegmann E."/>
            <person name="Albersmeier A."/>
            <person name="Spohn M."/>
            <person name="Gert H."/>
            <person name="Weber T."/>
            <person name="Wohlleben W."/>
            <person name="Kalinowski J."/>
            <person name="Ruckert C."/>
        </authorList>
    </citation>
    <scope>NUCLEOTIDE SEQUENCE [LARGE SCALE GENOMIC DNA]</scope>
    <source>
        <strain evidence="7">MG417-CF17 (DSM 44213)</strain>
    </source>
</reference>
<keyword evidence="3" id="KW-0804">Transcription</keyword>
<evidence type="ECO:0000256" key="4">
    <source>
        <dbReference type="PROSITE-ProRule" id="PRU00335"/>
    </source>
</evidence>
<dbReference type="InterPro" id="IPR036271">
    <property type="entry name" value="Tet_transcr_reg_TetR-rel_C_sf"/>
</dbReference>
<dbReference type="GO" id="GO:0003700">
    <property type="term" value="F:DNA-binding transcription factor activity"/>
    <property type="evidence" value="ECO:0007669"/>
    <property type="project" value="TreeGrafter"/>
</dbReference>
<dbReference type="PROSITE" id="PS50977">
    <property type="entry name" value="HTH_TETR_2"/>
    <property type="match status" value="1"/>
</dbReference>
<dbReference type="Pfam" id="PF16859">
    <property type="entry name" value="TetR_C_11"/>
    <property type="match status" value="1"/>
</dbReference>
<dbReference type="Gene3D" id="1.10.10.60">
    <property type="entry name" value="Homeodomain-like"/>
    <property type="match status" value="1"/>
</dbReference>
<dbReference type="KEGG" id="aja:AJAP_04675"/>
<accession>A0A075UIG9</accession>
<dbReference type="PANTHER" id="PTHR30055">
    <property type="entry name" value="HTH-TYPE TRANSCRIPTIONAL REGULATOR RUTR"/>
    <property type="match status" value="1"/>
</dbReference>
<keyword evidence="7" id="KW-1185">Reference proteome</keyword>
<dbReference type="AlphaFoldDB" id="A0A075UIG9"/>
<gene>
    <name evidence="6" type="ORF">AJAP_04675</name>
</gene>
<evidence type="ECO:0000313" key="7">
    <source>
        <dbReference type="Proteomes" id="UP000028492"/>
    </source>
</evidence>
<dbReference type="InterPro" id="IPR011075">
    <property type="entry name" value="TetR_C"/>
</dbReference>
<sequence>MARGRPREEGIDDAVREAVRALLIETGYQRCTIDAVAARAGVGKAAVYRRWRSKAELVFVAVIHPVELEPPSDTGSLRGDVAAVLEVIQSSLDGVELRQALPSLLADVRADPVLEARFGEVFLGRERGYLVQTLDRAVARGELPRRPDPALVHAILLGPVLTWLHLFTETPPSGGLAASLASPLHAAVVALGA</sequence>
<evidence type="ECO:0000256" key="2">
    <source>
        <dbReference type="ARBA" id="ARBA00023125"/>
    </source>
</evidence>
<keyword evidence="2 4" id="KW-0238">DNA-binding</keyword>
<dbReference type="Gene3D" id="1.10.357.10">
    <property type="entry name" value="Tetracycline Repressor, domain 2"/>
    <property type="match status" value="1"/>
</dbReference>
<keyword evidence="1" id="KW-0805">Transcription regulation</keyword>
<evidence type="ECO:0000256" key="1">
    <source>
        <dbReference type="ARBA" id="ARBA00023015"/>
    </source>
</evidence>
<feature type="domain" description="HTH tetR-type" evidence="5">
    <location>
        <begin position="9"/>
        <end position="69"/>
    </location>
</feature>
<protein>
    <recommendedName>
        <fullName evidence="5">HTH tetR-type domain-containing protein</fullName>
    </recommendedName>
</protein>
<name>A0A075UIG9_9PSEU</name>
<dbReference type="InterPro" id="IPR009057">
    <property type="entry name" value="Homeodomain-like_sf"/>
</dbReference>
<dbReference type="Proteomes" id="UP000028492">
    <property type="component" value="Chromosome"/>
</dbReference>
<organism evidence="6 7">
    <name type="scientific">Amycolatopsis japonica</name>
    <dbReference type="NCBI Taxonomy" id="208439"/>
    <lineage>
        <taxon>Bacteria</taxon>
        <taxon>Bacillati</taxon>
        <taxon>Actinomycetota</taxon>
        <taxon>Actinomycetes</taxon>
        <taxon>Pseudonocardiales</taxon>
        <taxon>Pseudonocardiaceae</taxon>
        <taxon>Amycolatopsis</taxon>
        <taxon>Amycolatopsis japonica group</taxon>
    </lineage>
</organism>
<dbReference type="InterPro" id="IPR023772">
    <property type="entry name" value="DNA-bd_HTH_TetR-type_CS"/>
</dbReference>
<dbReference type="SUPFAM" id="SSF48498">
    <property type="entry name" value="Tetracyclin repressor-like, C-terminal domain"/>
    <property type="match status" value="1"/>
</dbReference>
<evidence type="ECO:0000313" key="6">
    <source>
        <dbReference type="EMBL" id="AIG73857.1"/>
    </source>
</evidence>
<feature type="DNA-binding region" description="H-T-H motif" evidence="4">
    <location>
        <begin position="32"/>
        <end position="51"/>
    </location>
</feature>
<dbReference type="SUPFAM" id="SSF46689">
    <property type="entry name" value="Homeodomain-like"/>
    <property type="match status" value="1"/>
</dbReference>
<dbReference type="HOGENOM" id="CLU_069356_25_6_11"/>
<dbReference type="PRINTS" id="PR00455">
    <property type="entry name" value="HTHTETR"/>
</dbReference>